<comment type="similarity">
    <text evidence="1">Belongs to the SorC transcriptional regulatory family.</text>
</comment>
<dbReference type="InterPro" id="IPR009057">
    <property type="entry name" value="Homeodomain-like_sf"/>
</dbReference>
<dbReference type="Proteomes" id="UP000181997">
    <property type="component" value="Unassembled WGS sequence"/>
</dbReference>
<dbReference type="InterPro" id="IPR007324">
    <property type="entry name" value="Sugar-bd_dom_put"/>
</dbReference>
<dbReference type="GO" id="GO:0030246">
    <property type="term" value="F:carbohydrate binding"/>
    <property type="evidence" value="ECO:0007669"/>
    <property type="project" value="InterPro"/>
</dbReference>
<dbReference type="InterPro" id="IPR001387">
    <property type="entry name" value="Cro/C1-type_HTH"/>
</dbReference>
<proteinExistence type="inferred from homology"/>
<dbReference type="PROSITE" id="PS50943">
    <property type="entry name" value="HTH_CROC1"/>
    <property type="match status" value="1"/>
</dbReference>
<dbReference type="InterPro" id="IPR037171">
    <property type="entry name" value="NagB/RpiA_transferase-like"/>
</dbReference>
<evidence type="ECO:0000259" key="5">
    <source>
        <dbReference type="PROSITE" id="PS50943"/>
    </source>
</evidence>
<organism evidence="6 7">
    <name type="scientific">[Bacillus] enclensis</name>
    <dbReference type="NCBI Taxonomy" id="1402860"/>
    <lineage>
        <taxon>Bacteria</taxon>
        <taxon>Bacillati</taxon>
        <taxon>Bacillota</taxon>
        <taxon>Bacilli</taxon>
        <taxon>Bacillales</taxon>
        <taxon>Bacillaceae</taxon>
        <taxon>Rossellomorea</taxon>
    </lineage>
</organism>
<dbReference type="Pfam" id="PF04198">
    <property type="entry name" value="Sugar-bind"/>
    <property type="match status" value="1"/>
</dbReference>
<dbReference type="PANTHER" id="PTHR34294">
    <property type="entry name" value="TRANSCRIPTIONAL REGULATOR-RELATED"/>
    <property type="match status" value="1"/>
</dbReference>
<dbReference type="RefSeq" id="WP_058299267.1">
    <property type="nucleotide sequence ID" value="NZ_FMAU01000004.1"/>
</dbReference>
<dbReference type="Gene3D" id="1.10.10.60">
    <property type="entry name" value="Homeodomain-like"/>
    <property type="match status" value="1"/>
</dbReference>
<reference evidence="7" key="1">
    <citation type="submission" date="2016-08" db="EMBL/GenBank/DDBJ databases">
        <authorList>
            <person name="Varghese N."/>
            <person name="Submissions Spin"/>
        </authorList>
    </citation>
    <scope>NUCLEOTIDE SEQUENCE [LARGE SCALE GENOMIC DNA]</scope>
    <source>
        <strain evidence="7">SGD-1123</strain>
    </source>
</reference>
<name>A0A0V8HCM7_9BACI</name>
<dbReference type="GO" id="GO:0003677">
    <property type="term" value="F:DNA binding"/>
    <property type="evidence" value="ECO:0007669"/>
    <property type="project" value="UniProtKB-KW"/>
</dbReference>
<feature type="domain" description="HTH cro/C1-type" evidence="5">
    <location>
        <begin position="21"/>
        <end position="43"/>
    </location>
</feature>
<evidence type="ECO:0000256" key="1">
    <source>
        <dbReference type="ARBA" id="ARBA00010466"/>
    </source>
</evidence>
<dbReference type="Gene3D" id="3.40.50.1360">
    <property type="match status" value="1"/>
</dbReference>
<keyword evidence="7" id="KW-1185">Reference proteome</keyword>
<protein>
    <submittedName>
        <fullName evidence="6">Transcriptional regulator</fullName>
    </submittedName>
</protein>
<dbReference type="SUPFAM" id="SSF46689">
    <property type="entry name" value="Homeodomain-like"/>
    <property type="match status" value="1"/>
</dbReference>
<dbReference type="OrthoDB" id="58802at2"/>
<dbReference type="InterPro" id="IPR007630">
    <property type="entry name" value="RNA_pol_sigma70_r4"/>
</dbReference>
<dbReference type="InterPro" id="IPR051054">
    <property type="entry name" value="SorC_transcr_regulators"/>
</dbReference>
<dbReference type="Pfam" id="PF04545">
    <property type="entry name" value="Sigma70_r4"/>
    <property type="match status" value="1"/>
</dbReference>
<evidence type="ECO:0000313" key="6">
    <source>
        <dbReference type="EMBL" id="SCC23033.1"/>
    </source>
</evidence>
<evidence type="ECO:0000256" key="4">
    <source>
        <dbReference type="ARBA" id="ARBA00023163"/>
    </source>
</evidence>
<dbReference type="AlphaFoldDB" id="A0A0V8HCM7"/>
<dbReference type="SUPFAM" id="SSF100950">
    <property type="entry name" value="NagB/RpiA/CoA transferase-like"/>
    <property type="match status" value="1"/>
</dbReference>
<gene>
    <name evidence="6" type="ORF">GA0061094_3277</name>
</gene>
<evidence type="ECO:0000313" key="7">
    <source>
        <dbReference type="Proteomes" id="UP000181997"/>
    </source>
</evidence>
<sequence length="317" mass="35056">MVNWEERRLIVKVANLYYFEGWTQAQIAKKIGVSRPVISKLLNKAREQGIVEIYIKDENAHTVELEQKLEKKYGLKEVIVTPTAGLTSEMVKRSIGKAASSYVSKHIEGIQSLGISWGSTLSNFVQEYPYEQNRGLKIVPLVGGMGRELVEIHSNLLAYQLAQKMNSSCSYLYAPAMVDSNELKERLIQSEDIASVLEEGRNVQMAVVGIGNPFKNSTMTTLNYLKEEALVSLKKAGAVGDISSRFYDALGKQIDHELNELVIGLDLEDLKNIPEVVGVVEGCHKVDSIEAALKGEYLDVLVIDDSTAHALLTGTIN</sequence>
<evidence type="ECO:0000256" key="3">
    <source>
        <dbReference type="ARBA" id="ARBA00023125"/>
    </source>
</evidence>
<accession>A0A0V8HCM7</accession>
<dbReference type="GO" id="GO:0003700">
    <property type="term" value="F:DNA-binding transcription factor activity"/>
    <property type="evidence" value="ECO:0007669"/>
    <property type="project" value="InterPro"/>
</dbReference>
<evidence type="ECO:0000256" key="2">
    <source>
        <dbReference type="ARBA" id="ARBA00023015"/>
    </source>
</evidence>
<dbReference type="EMBL" id="FMAU01000004">
    <property type="protein sequence ID" value="SCC23033.1"/>
    <property type="molecule type" value="Genomic_DNA"/>
</dbReference>
<keyword evidence="2" id="KW-0805">Transcription regulation</keyword>
<keyword evidence="4" id="KW-0804">Transcription</keyword>
<dbReference type="GO" id="GO:0006352">
    <property type="term" value="P:DNA-templated transcription initiation"/>
    <property type="evidence" value="ECO:0007669"/>
    <property type="project" value="InterPro"/>
</dbReference>
<keyword evidence="3" id="KW-0238">DNA-binding</keyword>
<dbReference type="PANTHER" id="PTHR34294:SF12">
    <property type="entry name" value="SUGAR-BINDING TRANSCRIPTIONAL REGULATOR"/>
    <property type="match status" value="1"/>
</dbReference>